<sequence>MRITSIAFILLCLLVQKIHAQEPKTKRPNILYIMADDHTAQSWGIYGGILAPYAKNNNIKRLATEGAVLNHVFCTNSICTPSRATILTGQYSNKNGVYTLEDALSPDKNNIAKDLHAAGYQTAMFGKWHLKKQPAGFDTFAVLPGQGIYHDPSYLTKDNWNDEEKEGEKKKGFVDDISTDMTIDWLKARDTSKPFFVMCHFKATHEPFDFADRNKDLFDGVEFPYPENFWDSGTATTGRSFIGQPLEEMGKRWERASTGPWWTNYPGLPFSTEGLSREEARKKIYQKLIKDYLRCAAGNDDNIGRLLDYLKQAGLDENTVVIYTADQGYFLGEHDFMDKRLMYEESLQMPFVIRYPQEIKPGTKVNDMVLNIDFAALFADYAGIKKPAYIQGESFRKILEGGHEKKWRHEMYYRYWQHDAIRPAHFGIRNERYKLIFFYGLPLNMTGTEKKTTPPAWEFYDLQKDPNEDHNAINDPQYASIIKKMKKELEKVKKEAGDTDDAYPELRKIYTGN</sequence>
<feature type="domain" description="Sulfatase N-terminal" evidence="4">
    <location>
        <begin position="28"/>
        <end position="384"/>
    </location>
</feature>
<evidence type="ECO:0000256" key="3">
    <source>
        <dbReference type="SAM" id="SignalP"/>
    </source>
</evidence>
<keyword evidence="2" id="KW-0325">Glycoprotein</keyword>
<dbReference type="PROSITE" id="PS00523">
    <property type="entry name" value="SULFATASE_1"/>
    <property type="match status" value="1"/>
</dbReference>
<reference evidence="5" key="1">
    <citation type="submission" date="2021-06" db="EMBL/GenBank/DDBJ databases">
        <authorList>
            <person name="Huq M.A."/>
        </authorList>
    </citation>
    <scope>NUCLEOTIDE SEQUENCE</scope>
    <source>
        <strain evidence="5">MAH-26</strain>
    </source>
</reference>
<evidence type="ECO:0000256" key="1">
    <source>
        <dbReference type="ARBA" id="ARBA00022729"/>
    </source>
</evidence>
<dbReference type="RefSeq" id="WP_217792564.1">
    <property type="nucleotide sequence ID" value="NZ_JAHSPG010000013.1"/>
</dbReference>
<evidence type="ECO:0000313" key="6">
    <source>
        <dbReference type="Proteomes" id="UP000812270"/>
    </source>
</evidence>
<dbReference type="CDD" id="cd16031">
    <property type="entry name" value="G6S_like"/>
    <property type="match status" value="1"/>
</dbReference>
<dbReference type="InterPro" id="IPR000917">
    <property type="entry name" value="Sulfatase_N"/>
</dbReference>
<proteinExistence type="predicted"/>
<evidence type="ECO:0000256" key="2">
    <source>
        <dbReference type="ARBA" id="ARBA00023180"/>
    </source>
</evidence>
<dbReference type="Pfam" id="PF00884">
    <property type="entry name" value="Sulfatase"/>
    <property type="match status" value="1"/>
</dbReference>
<keyword evidence="1 3" id="KW-0732">Signal</keyword>
<evidence type="ECO:0000313" key="5">
    <source>
        <dbReference type="EMBL" id="MBV4358847.1"/>
    </source>
</evidence>
<feature type="chain" id="PRO_5038365025" evidence="3">
    <location>
        <begin position="21"/>
        <end position="513"/>
    </location>
</feature>
<keyword evidence="6" id="KW-1185">Reference proteome</keyword>
<dbReference type="PANTHER" id="PTHR43108">
    <property type="entry name" value="N-ACETYLGLUCOSAMINE-6-SULFATASE FAMILY MEMBER"/>
    <property type="match status" value="1"/>
</dbReference>
<dbReference type="EMBL" id="JAHSPG010000013">
    <property type="protein sequence ID" value="MBV4358847.1"/>
    <property type="molecule type" value="Genomic_DNA"/>
</dbReference>
<dbReference type="AlphaFoldDB" id="A0A9E2W8X6"/>
<gene>
    <name evidence="5" type="ORF">KTO63_16900</name>
</gene>
<dbReference type="Proteomes" id="UP000812270">
    <property type="component" value="Unassembled WGS sequence"/>
</dbReference>
<evidence type="ECO:0000259" key="4">
    <source>
        <dbReference type="Pfam" id="PF00884"/>
    </source>
</evidence>
<dbReference type="InterPro" id="IPR024607">
    <property type="entry name" value="Sulfatase_CS"/>
</dbReference>
<organism evidence="5 6">
    <name type="scientific">Pinibacter aurantiacus</name>
    <dbReference type="NCBI Taxonomy" id="2851599"/>
    <lineage>
        <taxon>Bacteria</taxon>
        <taxon>Pseudomonadati</taxon>
        <taxon>Bacteroidota</taxon>
        <taxon>Chitinophagia</taxon>
        <taxon>Chitinophagales</taxon>
        <taxon>Chitinophagaceae</taxon>
        <taxon>Pinibacter</taxon>
    </lineage>
</organism>
<feature type="signal peptide" evidence="3">
    <location>
        <begin position="1"/>
        <end position="20"/>
    </location>
</feature>
<accession>A0A9E2W8X6</accession>
<protein>
    <submittedName>
        <fullName evidence="5">Sulfatase</fullName>
    </submittedName>
</protein>
<name>A0A9E2W8X6_9BACT</name>
<comment type="caution">
    <text evidence="5">The sequence shown here is derived from an EMBL/GenBank/DDBJ whole genome shotgun (WGS) entry which is preliminary data.</text>
</comment>
<dbReference type="PANTHER" id="PTHR43108:SF6">
    <property type="entry name" value="N-SULPHOGLUCOSAMINE SULPHOHYDROLASE"/>
    <property type="match status" value="1"/>
</dbReference>